<dbReference type="EMBL" id="JAHUTJ010035544">
    <property type="protein sequence ID" value="MED6278508.1"/>
    <property type="molecule type" value="Genomic_DNA"/>
</dbReference>
<evidence type="ECO:0000313" key="1">
    <source>
        <dbReference type="EMBL" id="MED6278508.1"/>
    </source>
</evidence>
<dbReference type="Proteomes" id="UP001352852">
    <property type="component" value="Unassembled WGS sequence"/>
</dbReference>
<comment type="caution">
    <text evidence="1">The sequence shown here is derived from an EMBL/GenBank/DDBJ whole genome shotgun (WGS) entry which is preliminary data.</text>
</comment>
<gene>
    <name evidence="1" type="ORF">CHARACLAT_024687</name>
</gene>
<keyword evidence="2" id="KW-1185">Reference proteome</keyword>
<name>A0ABU7DTV4_9TELE</name>
<proteinExistence type="predicted"/>
<reference evidence="1 2" key="1">
    <citation type="submission" date="2021-06" db="EMBL/GenBank/DDBJ databases">
        <authorList>
            <person name="Palmer J.M."/>
        </authorList>
    </citation>
    <scope>NUCLEOTIDE SEQUENCE [LARGE SCALE GENOMIC DNA]</scope>
    <source>
        <strain evidence="1 2">CL_MEX2019</strain>
        <tissue evidence="1">Muscle</tissue>
    </source>
</reference>
<evidence type="ECO:0000313" key="2">
    <source>
        <dbReference type="Proteomes" id="UP001352852"/>
    </source>
</evidence>
<accession>A0ABU7DTV4</accession>
<sequence>MSFVLRNLSSDQLSSVQSVLSLPLLQTAGPVSCLHSGDHLHSSKNITNRTNQALRFTLQLLPVPDALLAFHGLPFSDKLCSLARSLSDAAYELTNLDARSKPPRNKPLHRRPYLPAFLSDQHQLQVPAPTSTNPRLAPAY</sequence>
<protein>
    <submittedName>
        <fullName evidence="1">Uncharacterized protein</fullName>
    </submittedName>
</protein>
<organism evidence="1 2">
    <name type="scientific">Characodon lateralis</name>
    <dbReference type="NCBI Taxonomy" id="208331"/>
    <lineage>
        <taxon>Eukaryota</taxon>
        <taxon>Metazoa</taxon>
        <taxon>Chordata</taxon>
        <taxon>Craniata</taxon>
        <taxon>Vertebrata</taxon>
        <taxon>Euteleostomi</taxon>
        <taxon>Actinopterygii</taxon>
        <taxon>Neopterygii</taxon>
        <taxon>Teleostei</taxon>
        <taxon>Neoteleostei</taxon>
        <taxon>Acanthomorphata</taxon>
        <taxon>Ovalentaria</taxon>
        <taxon>Atherinomorphae</taxon>
        <taxon>Cyprinodontiformes</taxon>
        <taxon>Goodeidae</taxon>
        <taxon>Characodon</taxon>
    </lineage>
</organism>